<feature type="signal peptide" evidence="1">
    <location>
        <begin position="1"/>
        <end position="23"/>
    </location>
</feature>
<feature type="chain" id="PRO_5005536796" evidence="1">
    <location>
        <begin position="24"/>
        <end position="314"/>
    </location>
</feature>
<sequence>MKTTKVIAFVLLITFIQIQTTYSDSQQNTENDASISDTKLKEIVVNITKKFDKRIIDNIIAQTVDELSSTRNLDELPDLFWSIYKKNDLERFDIMLRFQIQLYNSFSGRKSSNEKAFLQNYAYRLHKIKNEYLYSAVNMTLQSYINNIEYKLPENLKYLYFAPYFCLLNMKFQTYIYTAVDRKLDPFSRYIWMWFENQSMDDTGFIKANVLEYNSYYEKKFKVTLLGTKYQLYYYMKPDTHIIAGWDTVGSPSNHVWDIEFVDNYRVIFSQNDYLMCGVEPYDNERRNVGGRKRGEVSSSSTECQWRLGECLFK</sequence>
<evidence type="ECO:0000256" key="1">
    <source>
        <dbReference type="SAM" id="SignalP"/>
    </source>
</evidence>
<keyword evidence="3" id="KW-1185">Reference proteome</keyword>
<organism evidence="2 3">
    <name type="scientific">Lucilia cuprina</name>
    <name type="common">Green bottle fly</name>
    <name type="synonym">Australian sheep blowfly</name>
    <dbReference type="NCBI Taxonomy" id="7375"/>
    <lineage>
        <taxon>Eukaryota</taxon>
        <taxon>Metazoa</taxon>
        <taxon>Ecdysozoa</taxon>
        <taxon>Arthropoda</taxon>
        <taxon>Hexapoda</taxon>
        <taxon>Insecta</taxon>
        <taxon>Pterygota</taxon>
        <taxon>Neoptera</taxon>
        <taxon>Endopterygota</taxon>
        <taxon>Diptera</taxon>
        <taxon>Brachycera</taxon>
        <taxon>Muscomorpha</taxon>
        <taxon>Oestroidea</taxon>
        <taxon>Calliphoridae</taxon>
        <taxon>Luciliinae</taxon>
        <taxon>Lucilia</taxon>
    </lineage>
</organism>
<proteinExistence type="predicted"/>
<dbReference type="EMBL" id="JRES01000065">
    <property type="protein sequence ID" value="KNC34427.1"/>
    <property type="molecule type" value="Genomic_DNA"/>
</dbReference>
<name>A0A0L0CQI1_LUCCU</name>
<accession>A0A0L0CQI1</accession>
<reference evidence="2 3" key="1">
    <citation type="journal article" date="2015" name="Nat. Commun.">
        <title>Lucilia cuprina genome unlocks parasitic fly biology to underpin future interventions.</title>
        <authorList>
            <person name="Anstead C.A."/>
            <person name="Korhonen P.K."/>
            <person name="Young N.D."/>
            <person name="Hall R.S."/>
            <person name="Jex A.R."/>
            <person name="Murali S.C."/>
            <person name="Hughes D.S."/>
            <person name="Lee S.F."/>
            <person name="Perry T."/>
            <person name="Stroehlein A.J."/>
            <person name="Ansell B.R."/>
            <person name="Breugelmans B."/>
            <person name="Hofmann A."/>
            <person name="Qu J."/>
            <person name="Dugan S."/>
            <person name="Lee S.L."/>
            <person name="Chao H."/>
            <person name="Dinh H."/>
            <person name="Han Y."/>
            <person name="Doddapaneni H.V."/>
            <person name="Worley K.C."/>
            <person name="Muzny D.M."/>
            <person name="Ioannidis P."/>
            <person name="Waterhouse R.M."/>
            <person name="Zdobnov E.M."/>
            <person name="James P.J."/>
            <person name="Bagnall N.H."/>
            <person name="Kotze A.C."/>
            <person name="Gibbs R.A."/>
            <person name="Richards S."/>
            <person name="Batterham P."/>
            <person name="Gasser R.B."/>
        </authorList>
    </citation>
    <scope>NUCLEOTIDE SEQUENCE [LARGE SCALE GENOMIC DNA]</scope>
    <source>
        <strain evidence="2 3">LS</strain>
        <tissue evidence="2">Full body</tissue>
    </source>
</reference>
<keyword evidence="1" id="KW-0732">Signal</keyword>
<comment type="caution">
    <text evidence="2">The sequence shown here is derived from an EMBL/GenBank/DDBJ whole genome shotgun (WGS) entry which is preliminary data.</text>
</comment>
<dbReference type="OrthoDB" id="7973909at2759"/>
<protein>
    <submittedName>
        <fullName evidence="2">Uncharacterized protein</fullName>
    </submittedName>
</protein>
<dbReference type="AlphaFoldDB" id="A0A0L0CQI1"/>
<evidence type="ECO:0000313" key="2">
    <source>
        <dbReference type="EMBL" id="KNC34427.1"/>
    </source>
</evidence>
<dbReference type="Proteomes" id="UP000037069">
    <property type="component" value="Unassembled WGS sequence"/>
</dbReference>
<evidence type="ECO:0000313" key="3">
    <source>
        <dbReference type="Proteomes" id="UP000037069"/>
    </source>
</evidence>
<gene>
    <name evidence="2" type="ORF">FF38_03620</name>
</gene>